<dbReference type="RefSeq" id="WP_366922969.1">
    <property type="nucleotide sequence ID" value="NZ_CP121694.1"/>
</dbReference>
<dbReference type="KEGG" id="dbc:MFMK1_003454"/>
<dbReference type="EMBL" id="CP121694">
    <property type="protein sequence ID" value="WRO23591.1"/>
    <property type="molecule type" value="Genomic_DNA"/>
</dbReference>
<evidence type="ECO:0000256" key="2">
    <source>
        <dbReference type="ARBA" id="ARBA00022801"/>
    </source>
</evidence>
<comment type="similarity">
    <text evidence="3">Belongs to the CheD family.</text>
</comment>
<evidence type="ECO:0000313" key="5">
    <source>
        <dbReference type="Proteomes" id="UP001329915"/>
    </source>
</evidence>
<dbReference type="InterPro" id="IPR005659">
    <property type="entry name" value="Chemorcpt_Glu_NH3ase_CheD"/>
</dbReference>
<dbReference type="Pfam" id="PF03975">
    <property type="entry name" value="CheD"/>
    <property type="match status" value="1"/>
</dbReference>
<dbReference type="Proteomes" id="UP001329915">
    <property type="component" value="Chromosome"/>
</dbReference>
<dbReference type="EC" id="3.5.1.44" evidence="3"/>
<accession>A0AAU0URI4</accession>
<dbReference type="HAMAP" id="MF_01440">
    <property type="entry name" value="CheD"/>
    <property type="match status" value="1"/>
</dbReference>
<evidence type="ECO:0000256" key="3">
    <source>
        <dbReference type="HAMAP-Rule" id="MF_01440"/>
    </source>
</evidence>
<evidence type="ECO:0000313" key="4">
    <source>
        <dbReference type="EMBL" id="WRO23591.1"/>
    </source>
</evidence>
<dbReference type="Gene3D" id="3.30.1330.200">
    <property type="match status" value="1"/>
</dbReference>
<name>A0AAU0URI4_9FIRM</name>
<dbReference type="InterPro" id="IPR011324">
    <property type="entry name" value="Cytotoxic_necrot_fac-like_cat"/>
</dbReference>
<sequence>MKNSSLVNQEIRVGIADYKVAYSPDTLITLGLGSCVGIVIYDYKLKIGGMSHIMLPDSRQFNRVTNPLKFADLAIPQLLEKLISMGGGKSRFRAKIAGGAQMFSFADSTTLNIGERNIAKVKEVLKDMQIALTAAEVGGNIGRTMIFHSETGKVFIRSAGKTPRELREEPWTLANSRVR</sequence>
<evidence type="ECO:0000256" key="1">
    <source>
        <dbReference type="ARBA" id="ARBA00022500"/>
    </source>
</evidence>
<dbReference type="GO" id="GO:0006935">
    <property type="term" value="P:chemotaxis"/>
    <property type="evidence" value="ECO:0007669"/>
    <property type="project" value="UniProtKB-UniRule"/>
</dbReference>
<dbReference type="GO" id="GO:0050568">
    <property type="term" value="F:protein-glutamine glutaminase activity"/>
    <property type="evidence" value="ECO:0007669"/>
    <property type="project" value="UniProtKB-UniRule"/>
</dbReference>
<comment type="catalytic activity">
    <reaction evidence="3">
        <text>L-glutaminyl-[protein] + H2O = L-glutamyl-[protein] + NH4(+)</text>
        <dbReference type="Rhea" id="RHEA:16441"/>
        <dbReference type="Rhea" id="RHEA-COMP:10207"/>
        <dbReference type="Rhea" id="RHEA-COMP:10208"/>
        <dbReference type="ChEBI" id="CHEBI:15377"/>
        <dbReference type="ChEBI" id="CHEBI:28938"/>
        <dbReference type="ChEBI" id="CHEBI:29973"/>
        <dbReference type="ChEBI" id="CHEBI:30011"/>
        <dbReference type="EC" id="3.5.1.44"/>
    </reaction>
</comment>
<dbReference type="CDD" id="cd16352">
    <property type="entry name" value="CheD"/>
    <property type="match status" value="1"/>
</dbReference>
<gene>
    <name evidence="3" type="primary">cheD</name>
    <name evidence="4" type="ORF">MFMK1_003454</name>
</gene>
<protein>
    <recommendedName>
        <fullName evidence="3">Probable chemoreceptor glutamine deamidase CheD</fullName>
        <ecNumber evidence="3">3.5.1.44</ecNumber>
    </recommendedName>
</protein>
<dbReference type="AlphaFoldDB" id="A0AAU0URI4"/>
<comment type="function">
    <text evidence="3">Probably deamidates glutamine residues to glutamate on methyl-accepting chemotaxis receptors (MCPs), playing an important role in chemotaxis.</text>
</comment>
<organism evidence="4 5">
    <name type="scientific">Metallumcola ferriviriculae</name>
    <dbReference type="NCBI Taxonomy" id="3039180"/>
    <lineage>
        <taxon>Bacteria</taxon>
        <taxon>Bacillati</taxon>
        <taxon>Bacillota</taxon>
        <taxon>Clostridia</taxon>
        <taxon>Neomoorellales</taxon>
        <taxon>Desulfitibacteraceae</taxon>
        <taxon>Metallumcola</taxon>
    </lineage>
</organism>
<dbReference type="PANTHER" id="PTHR35147:SF1">
    <property type="entry name" value="CHEMORECEPTOR GLUTAMINE DEAMIDASE CHED-RELATED"/>
    <property type="match status" value="1"/>
</dbReference>
<keyword evidence="2 3" id="KW-0378">Hydrolase</keyword>
<dbReference type="PANTHER" id="PTHR35147">
    <property type="entry name" value="CHEMORECEPTOR GLUTAMINE DEAMIDASE CHED-RELATED"/>
    <property type="match status" value="1"/>
</dbReference>
<dbReference type="SUPFAM" id="SSF64438">
    <property type="entry name" value="CNF1/YfiH-like putative cysteine hydrolases"/>
    <property type="match status" value="1"/>
</dbReference>
<reference evidence="4 5" key="1">
    <citation type="submission" date="2023-04" db="EMBL/GenBank/DDBJ databases">
        <authorList>
            <person name="Hsu D."/>
        </authorList>
    </citation>
    <scope>NUCLEOTIDE SEQUENCE [LARGE SCALE GENOMIC DNA]</scope>
    <source>
        <strain evidence="4 5">MK1</strain>
    </source>
</reference>
<keyword evidence="1 3" id="KW-0145">Chemotaxis</keyword>
<keyword evidence="5" id="KW-1185">Reference proteome</keyword>
<dbReference type="InterPro" id="IPR038592">
    <property type="entry name" value="CheD-like_sf"/>
</dbReference>
<proteinExistence type="inferred from homology"/>